<keyword evidence="8 14" id="KW-0408">Iron</keyword>
<dbReference type="InterPro" id="IPR058240">
    <property type="entry name" value="rSAM_sf"/>
</dbReference>
<dbReference type="InterPro" id="IPR005839">
    <property type="entry name" value="Methylthiotransferase"/>
</dbReference>
<gene>
    <name evidence="14 18" type="primary">miaB</name>
    <name evidence="18" type="ORF">HH1059_22580</name>
</gene>
<dbReference type="InterPro" id="IPR038135">
    <property type="entry name" value="Methylthiotransferase_N_sf"/>
</dbReference>
<comment type="similarity">
    <text evidence="14">Belongs to the methylthiotransferase family. MiaB subfamily.</text>
</comment>
<evidence type="ECO:0000256" key="10">
    <source>
        <dbReference type="ARBA" id="ARBA00033765"/>
    </source>
</evidence>
<dbReference type="Proteomes" id="UP000218890">
    <property type="component" value="Chromosome"/>
</dbReference>
<dbReference type="GO" id="GO:0005829">
    <property type="term" value="C:cytosol"/>
    <property type="evidence" value="ECO:0007669"/>
    <property type="project" value="TreeGrafter"/>
</dbReference>
<dbReference type="NCBIfam" id="TIGR01574">
    <property type="entry name" value="miaB-methiolase"/>
    <property type="match status" value="1"/>
</dbReference>
<dbReference type="OrthoDB" id="9805215at2"/>
<dbReference type="InterPro" id="IPR007197">
    <property type="entry name" value="rSAM"/>
</dbReference>
<feature type="domain" description="Radical SAM core" evidence="17">
    <location>
        <begin position="150"/>
        <end position="383"/>
    </location>
</feature>
<comment type="subunit">
    <text evidence="14">Monomer.</text>
</comment>
<keyword evidence="3 14" id="KW-0963">Cytoplasm</keyword>
<protein>
    <recommendedName>
        <fullName evidence="10 14">tRNA-2-methylthio-N(6)-dimethylallyladenosine synthase</fullName>
        <ecNumber evidence="10 14">2.8.4.3</ecNumber>
    </recommendedName>
    <alternativeName>
        <fullName evidence="14">(Dimethylallyl)adenosine tRNA methylthiotransferase MiaB</fullName>
    </alternativeName>
    <alternativeName>
        <fullName evidence="14">tRNA-i(6)A37 methylthiotransferase</fullName>
    </alternativeName>
</protein>
<evidence type="ECO:0000256" key="12">
    <source>
        <dbReference type="ARBA" id="ARBA00052380"/>
    </source>
</evidence>
<feature type="binding site" evidence="14">
    <location>
        <position position="164"/>
    </location>
    <ligand>
        <name>[4Fe-4S] cluster</name>
        <dbReference type="ChEBI" id="CHEBI:49883"/>
        <label>2</label>
        <note>4Fe-4S-S-AdoMet</note>
    </ligand>
</feature>
<dbReference type="InterPro" id="IPR006463">
    <property type="entry name" value="MiaB_methiolase"/>
</dbReference>
<evidence type="ECO:0000256" key="7">
    <source>
        <dbReference type="ARBA" id="ARBA00022723"/>
    </source>
</evidence>
<dbReference type="Pfam" id="PF01938">
    <property type="entry name" value="TRAM"/>
    <property type="match status" value="1"/>
</dbReference>
<dbReference type="InterPro" id="IPR020612">
    <property type="entry name" value="Methylthiotransferase_CS"/>
</dbReference>
<dbReference type="PANTHER" id="PTHR43020">
    <property type="entry name" value="CDK5 REGULATORY SUBUNIT-ASSOCIATED PROTEIN 1"/>
    <property type="match status" value="1"/>
</dbReference>
<dbReference type="SMART" id="SM00729">
    <property type="entry name" value="Elp3"/>
    <property type="match status" value="1"/>
</dbReference>
<evidence type="ECO:0000256" key="13">
    <source>
        <dbReference type="ARBA" id="ARBA00052587"/>
    </source>
</evidence>
<name>A0A0X8X631_HALHR</name>
<dbReference type="InterPro" id="IPR013848">
    <property type="entry name" value="Methylthiotransferase_N"/>
</dbReference>
<dbReference type="EMBL" id="AP017372">
    <property type="protein sequence ID" value="BAU56325.2"/>
    <property type="molecule type" value="Genomic_DNA"/>
</dbReference>
<comment type="subcellular location">
    <subcellularLocation>
        <location evidence="14">Cytoplasm</location>
    </subcellularLocation>
</comment>
<dbReference type="PROSITE" id="PS51918">
    <property type="entry name" value="RADICAL_SAM"/>
    <property type="match status" value="1"/>
</dbReference>
<feature type="binding site" evidence="14">
    <location>
        <position position="56"/>
    </location>
    <ligand>
        <name>[4Fe-4S] cluster</name>
        <dbReference type="ChEBI" id="CHEBI:49883"/>
        <label>1</label>
    </ligand>
</feature>
<evidence type="ECO:0000256" key="5">
    <source>
        <dbReference type="ARBA" id="ARBA00022691"/>
    </source>
</evidence>
<dbReference type="FunFam" id="3.40.50.12160:FF:000001">
    <property type="entry name" value="tRNA-2-methylthio-N(6)-dimethylallyladenosine synthase"/>
    <property type="match status" value="1"/>
</dbReference>
<dbReference type="InterPro" id="IPR002792">
    <property type="entry name" value="TRAM_dom"/>
</dbReference>
<sequence length="465" mass="50956">MPRAANRVSGKVYIETQGCQMNEYDAGRMADVLSKQAAMRRVYEPEEADLLLLNTCSVREKAQEKVFSRLGRWRTYKQRSPGVIIGVCGCVASQEGDAILKRAPYVDLVVGPQTYHRLPSMVAAVRAGAGAQVDISFPEIEKFDSLPEPKVQGPTAYVSVMEGCSKYCSFCVVPYTRGDEISRPFADVLAEVKGLAERGVREVTLLGQNVNAYAGPMGDGGSADLGLLIEAVAAVDGIGRVRFTTSHPVEFNDDLIEAYRDVPELADFLHLPVQSGSDMVLKLMKRGHSVAEYEELIERVRQARPGIALATDFIVGFPGEGEREFAETLELVDRIGFEAGAFSFAYSARPGTPAAELTDPTPRAEKSARLQRLQNRLEWHRERAARGLIGTTQRILVEGASRRNAHELSGRTSCNRVVNFPGDIKLQGQFVNVQIEDARSHSLRGKVVATEFEGKSKTSFVVTDG</sequence>
<keyword evidence="9 14" id="KW-0411">Iron-sulfur</keyword>
<comment type="catalytic activity">
    <reaction evidence="11">
        <text>N(6)-dimethylallyladenosine(37) in tRNA + (sulfur carrier)-SH + AH2 + S-adenosyl-L-methionine = 2-thio-N(6)-dimethylallyladenosine(37) in tRNA + (sulfur carrier)-H + 5'-deoxyadenosine + L-methionine + A + H(+)</text>
        <dbReference type="Rhea" id="RHEA:36339"/>
        <dbReference type="Rhea" id="RHEA-COMP:10375"/>
        <dbReference type="Rhea" id="RHEA-COMP:10377"/>
        <dbReference type="Rhea" id="RHEA-COMP:14737"/>
        <dbReference type="Rhea" id="RHEA-COMP:14739"/>
        <dbReference type="ChEBI" id="CHEBI:13193"/>
        <dbReference type="ChEBI" id="CHEBI:15378"/>
        <dbReference type="ChEBI" id="CHEBI:17319"/>
        <dbReference type="ChEBI" id="CHEBI:17499"/>
        <dbReference type="ChEBI" id="CHEBI:29917"/>
        <dbReference type="ChEBI" id="CHEBI:57844"/>
        <dbReference type="ChEBI" id="CHEBI:59789"/>
        <dbReference type="ChEBI" id="CHEBI:64428"/>
        <dbReference type="ChEBI" id="CHEBI:74415"/>
        <dbReference type="ChEBI" id="CHEBI:74416"/>
    </reaction>
    <physiologicalReaction direction="left-to-right" evidence="11">
        <dbReference type="Rhea" id="RHEA:36340"/>
    </physiologicalReaction>
</comment>
<keyword evidence="4 14" id="KW-0808">Transferase</keyword>
<dbReference type="SFLD" id="SFLDS00029">
    <property type="entry name" value="Radical_SAM"/>
    <property type="match status" value="1"/>
</dbReference>
<dbReference type="SFLD" id="SFLDF00273">
    <property type="entry name" value="(dimethylallyl)adenosine_tRNA"/>
    <property type="match status" value="1"/>
</dbReference>
<keyword evidence="5 14" id="KW-0949">S-adenosyl-L-methionine</keyword>
<dbReference type="Gene3D" id="3.40.50.12160">
    <property type="entry name" value="Methylthiotransferase, N-terminal domain"/>
    <property type="match status" value="1"/>
</dbReference>
<dbReference type="HAMAP" id="MF_01864">
    <property type="entry name" value="tRNA_metthiotr_MiaB"/>
    <property type="match status" value="1"/>
</dbReference>
<keyword evidence="7 14" id="KW-0479">Metal-binding</keyword>
<reference evidence="18" key="1">
    <citation type="submission" date="2016-02" db="EMBL/GenBank/DDBJ databases">
        <title>Halorhodospira halochloris DSM-1059 complete genome, version 2.</title>
        <authorList>
            <person name="Tsukatani Y."/>
        </authorList>
    </citation>
    <scope>NUCLEOTIDE SEQUENCE</scope>
    <source>
        <strain evidence="18">DSM 1059</strain>
    </source>
</reference>
<comment type="catalytic activity">
    <reaction evidence="12">
        <text>2-thio-N(6)-dimethylallyladenosine(37) in tRNA + S-adenosyl-L-methionine = 2-methylsulfanyl-N(6)-dimethylallyladenosine(37) in tRNA + S-adenosyl-L-homocysteine + H(+)</text>
        <dbReference type="Rhea" id="RHEA:37063"/>
        <dbReference type="Rhea" id="RHEA-COMP:10376"/>
        <dbReference type="Rhea" id="RHEA-COMP:10377"/>
        <dbReference type="ChEBI" id="CHEBI:15378"/>
        <dbReference type="ChEBI" id="CHEBI:57856"/>
        <dbReference type="ChEBI" id="CHEBI:59789"/>
        <dbReference type="ChEBI" id="CHEBI:74416"/>
        <dbReference type="ChEBI" id="CHEBI:74417"/>
    </reaction>
    <physiologicalReaction direction="left-to-right" evidence="12">
        <dbReference type="Rhea" id="RHEA:37064"/>
    </physiologicalReaction>
</comment>
<evidence type="ECO:0000313" key="19">
    <source>
        <dbReference type="Proteomes" id="UP000218890"/>
    </source>
</evidence>
<evidence type="ECO:0000256" key="14">
    <source>
        <dbReference type="HAMAP-Rule" id="MF_01864"/>
    </source>
</evidence>
<evidence type="ECO:0000313" key="18">
    <source>
        <dbReference type="EMBL" id="BAU56325.2"/>
    </source>
</evidence>
<evidence type="ECO:0000259" key="17">
    <source>
        <dbReference type="PROSITE" id="PS51918"/>
    </source>
</evidence>
<dbReference type="Gene3D" id="3.80.30.20">
    <property type="entry name" value="tm_1862 like domain"/>
    <property type="match status" value="1"/>
</dbReference>
<dbReference type="KEGG" id="hhk:HH1059_22580"/>
<organism evidence="18 19">
    <name type="scientific">Halorhodospira halochloris</name>
    <name type="common">Ectothiorhodospira halochloris</name>
    <dbReference type="NCBI Taxonomy" id="1052"/>
    <lineage>
        <taxon>Bacteria</taxon>
        <taxon>Pseudomonadati</taxon>
        <taxon>Pseudomonadota</taxon>
        <taxon>Gammaproteobacteria</taxon>
        <taxon>Chromatiales</taxon>
        <taxon>Ectothiorhodospiraceae</taxon>
        <taxon>Halorhodospira</taxon>
    </lineage>
</organism>
<proteinExistence type="inferred from homology"/>
<comment type="cofactor">
    <cofactor evidence="14">
        <name>[4Fe-4S] cluster</name>
        <dbReference type="ChEBI" id="CHEBI:49883"/>
    </cofactor>
    <text evidence="14">Binds 2 [4Fe-4S] clusters. One cluster is coordinated with 3 cysteines and an exchangeable S-adenosyl-L-methionine.</text>
</comment>
<feature type="domain" description="TRAM" evidence="15">
    <location>
        <begin position="386"/>
        <end position="449"/>
    </location>
</feature>
<dbReference type="SFLD" id="SFLDG01061">
    <property type="entry name" value="methylthiotransferase"/>
    <property type="match status" value="1"/>
</dbReference>
<evidence type="ECO:0000256" key="9">
    <source>
        <dbReference type="ARBA" id="ARBA00023014"/>
    </source>
</evidence>
<comment type="catalytic activity">
    <reaction evidence="13">
        <text>N(6)-dimethylallyladenosine(37) in tRNA + (sulfur carrier)-SH + AH2 + 2 S-adenosyl-L-methionine = 2-methylsulfanyl-N(6)-dimethylallyladenosine(37) in tRNA + (sulfur carrier)-H + 5'-deoxyadenosine + L-methionine + A + S-adenosyl-L-homocysteine + 2 H(+)</text>
        <dbReference type="Rhea" id="RHEA:37067"/>
        <dbReference type="Rhea" id="RHEA-COMP:10375"/>
        <dbReference type="Rhea" id="RHEA-COMP:10376"/>
        <dbReference type="Rhea" id="RHEA-COMP:14737"/>
        <dbReference type="Rhea" id="RHEA-COMP:14739"/>
        <dbReference type="ChEBI" id="CHEBI:13193"/>
        <dbReference type="ChEBI" id="CHEBI:15378"/>
        <dbReference type="ChEBI" id="CHEBI:17319"/>
        <dbReference type="ChEBI" id="CHEBI:17499"/>
        <dbReference type="ChEBI" id="CHEBI:29917"/>
        <dbReference type="ChEBI" id="CHEBI:57844"/>
        <dbReference type="ChEBI" id="CHEBI:57856"/>
        <dbReference type="ChEBI" id="CHEBI:59789"/>
        <dbReference type="ChEBI" id="CHEBI:64428"/>
        <dbReference type="ChEBI" id="CHEBI:74415"/>
        <dbReference type="ChEBI" id="CHEBI:74417"/>
        <dbReference type="EC" id="2.8.4.3"/>
    </reaction>
    <physiologicalReaction direction="left-to-right" evidence="13">
        <dbReference type="Rhea" id="RHEA:37068"/>
    </physiologicalReaction>
</comment>
<dbReference type="PANTHER" id="PTHR43020:SF2">
    <property type="entry name" value="MITOCHONDRIAL TRNA METHYLTHIOTRANSFERASE CDK5RAP1"/>
    <property type="match status" value="1"/>
</dbReference>
<dbReference type="NCBIfam" id="TIGR00089">
    <property type="entry name" value="MiaB/RimO family radical SAM methylthiotransferase"/>
    <property type="match status" value="1"/>
</dbReference>
<dbReference type="AlphaFoldDB" id="A0A0X8X631"/>
<dbReference type="FunFam" id="3.80.30.20:FF:000001">
    <property type="entry name" value="tRNA-2-methylthio-N(6)-dimethylallyladenosine synthase 2"/>
    <property type="match status" value="1"/>
</dbReference>
<dbReference type="GO" id="GO:0051539">
    <property type="term" value="F:4 iron, 4 sulfur cluster binding"/>
    <property type="evidence" value="ECO:0007669"/>
    <property type="project" value="UniProtKB-UniRule"/>
</dbReference>
<evidence type="ECO:0000256" key="8">
    <source>
        <dbReference type="ARBA" id="ARBA00023004"/>
    </source>
</evidence>
<evidence type="ECO:0000259" key="16">
    <source>
        <dbReference type="PROSITE" id="PS51449"/>
    </source>
</evidence>
<dbReference type="GO" id="GO:0046872">
    <property type="term" value="F:metal ion binding"/>
    <property type="evidence" value="ECO:0007669"/>
    <property type="project" value="UniProtKB-KW"/>
</dbReference>
<feature type="binding site" evidence="14">
    <location>
        <position position="90"/>
    </location>
    <ligand>
        <name>[4Fe-4S] cluster</name>
        <dbReference type="ChEBI" id="CHEBI:49883"/>
        <label>1</label>
    </ligand>
</feature>
<feature type="domain" description="MTTase N-terminal" evidence="16">
    <location>
        <begin position="10"/>
        <end position="127"/>
    </location>
</feature>
<dbReference type="EC" id="2.8.4.3" evidence="10 14"/>
<accession>A0A0X8X631</accession>
<feature type="binding site" evidence="14">
    <location>
        <position position="168"/>
    </location>
    <ligand>
        <name>[4Fe-4S] cluster</name>
        <dbReference type="ChEBI" id="CHEBI:49883"/>
        <label>2</label>
        <note>4Fe-4S-S-AdoMet</note>
    </ligand>
</feature>
<evidence type="ECO:0000256" key="6">
    <source>
        <dbReference type="ARBA" id="ARBA00022694"/>
    </source>
</evidence>
<evidence type="ECO:0000256" key="4">
    <source>
        <dbReference type="ARBA" id="ARBA00022679"/>
    </source>
</evidence>
<evidence type="ECO:0000259" key="15">
    <source>
        <dbReference type="PROSITE" id="PS50926"/>
    </source>
</evidence>
<keyword evidence="2 14" id="KW-0004">4Fe-4S</keyword>
<dbReference type="PROSITE" id="PS50926">
    <property type="entry name" value="TRAM"/>
    <property type="match status" value="1"/>
</dbReference>
<evidence type="ECO:0000256" key="11">
    <source>
        <dbReference type="ARBA" id="ARBA00050926"/>
    </source>
</evidence>
<keyword evidence="19" id="KW-1185">Reference proteome</keyword>
<comment type="function">
    <text evidence="1 14">Catalyzes the methylthiolation of N6-(dimethylallyl)adenosine (i(6)A), leading to the formation of 2-methylthio-N6-(dimethylallyl)adenosine (ms(2)i(6)A) at position 37 in tRNAs that read codons beginning with uridine.</text>
</comment>
<dbReference type="InterPro" id="IPR006638">
    <property type="entry name" value="Elp3/MiaA/NifB-like_rSAM"/>
</dbReference>
<dbReference type="PROSITE" id="PS01278">
    <property type="entry name" value="MTTASE_RADICAL"/>
    <property type="match status" value="1"/>
</dbReference>
<dbReference type="GO" id="GO:0035597">
    <property type="term" value="F:tRNA-2-methylthio-N(6)-dimethylallyladenosine(37) synthase activity"/>
    <property type="evidence" value="ECO:0007669"/>
    <property type="project" value="UniProtKB-EC"/>
</dbReference>
<dbReference type="PROSITE" id="PS51449">
    <property type="entry name" value="MTTASE_N"/>
    <property type="match status" value="1"/>
</dbReference>
<feature type="binding site" evidence="14">
    <location>
        <position position="19"/>
    </location>
    <ligand>
        <name>[4Fe-4S] cluster</name>
        <dbReference type="ChEBI" id="CHEBI:49883"/>
        <label>1</label>
    </ligand>
</feature>
<dbReference type="InterPro" id="IPR023404">
    <property type="entry name" value="rSAM_horseshoe"/>
</dbReference>
<dbReference type="Pfam" id="PF00919">
    <property type="entry name" value="UPF0004"/>
    <property type="match status" value="1"/>
</dbReference>
<dbReference type="SFLD" id="SFLDG01082">
    <property type="entry name" value="B12-binding_domain_containing"/>
    <property type="match status" value="1"/>
</dbReference>
<evidence type="ECO:0000256" key="3">
    <source>
        <dbReference type="ARBA" id="ARBA00022490"/>
    </source>
</evidence>
<evidence type="ECO:0000256" key="2">
    <source>
        <dbReference type="ARBA" id="ARBA00022485"/>
    </source>
</evidence>
<dbReference type="SUPFAM" id="SSF102114">
    <property type="entry name" value="Radical SAM enzymes"/>
    <property type="match status" value="1"/>
</dbReference>
<dbReference type="Pfam" id="PF04055">
    <property type="entry name" value="Radical_SAM"/>
    <property type="match status" value="1"/>
</dbReference>
<dbReference type="CDD" id="cd01335">
    <property type="entry name" value="Radical_SAM"/>
    <property type="match status" value="1"/>
</dbReference>
<keyword evidence="6 14" id="KW-0819">tRNA processing</keyword>
<feature type="binding site" evidence="14">
    <location>
        <position position="171"/>
    </location>
    <ligand>
        <name>[4Fe-4S] cluster</name>
        <dbReference type="ChEBI" id="CHEBI:49883"/>
        <label>2</label>
        <note>4Fe-4S-S-AdoMet</note>
    </ligand>
</feature>
<evidence type="ECO:0000256" key="1">
    <source>
        <dbReference type="ARBA" id="ARBA00003234"/>
    </source>
</evidence>